<dbReference type="Gene3D" id="2.180.10.10">
    <property type="entry name" value="RHS repeat-associated core"/>
    <property type="match status" value="1"/>
</dbReference>
<protein>
    <recommendedName>
        <fullName evidence="3">RHS repeat-associated core domain-containing protein</fullName>
    </recommendedName>
</protein>
<dbReference type="AlphaFoldDB" id="A0A5E6QCR3"/>
<evidence type="ECO:0000313" key="1">
    <source>
        <dbReference type="EMBL" id="VVM52370.1"/>
    </source>
</evidence>
<evidence type="ECO:0000313" key="2">
    <source>
        <dbReference type="Proteomes" id="UP000325607"/>
    </source>
</evidence>
<dbReference type="NCBIfam" id="TIGR03696">
    <property type="entry name" value="Rhs_assc_core"/>
    <property type="match status" value="1"/>
</dbReference>
<dbReference type="RefSeq" id="WP_150579296.1">
    <property type="nucleotide sequence ID" value="NZ_CABVGX010000004.1"/>
</dbReference>
<dbReference type="EMBL" id="CABVGX010000004">
    <property type="protein sequence ID" value="VVM52370.1"/>
    <property type="molecule type" value="Genomic_DNA"/>
</dbReference>
<evidence type="ECO:0008006" key="3">
    <source>
        <dbReference type="Google" id="ProtNLM"/>
    </source>
</evidence>
<dbReference type="SUPFAM" id="SSF56399">
    <property type="entry name" value="ADP-ribosylation"/>
    <property type="match status" value="1"/>
</dbReference>
<accession>A0A5E6QCR3</accession>
<organism evidence="1 2">
    <name type="scientific">Pseudomonas fluorescens</name>
    <dbReference type="NCBI Taxonomy" id="294"/>
    <lineage>
        <taxon>Bacteria</taxon>
        <taxon>Pseudomonadati</taxon>
        <taxon>Pseudomonadota</taxon>
        <taxon>Gammaproteobacteria</taxon>
        <taxon>Pseudomonadales</taxon>
        <taxon>Pseudomonadaceae</taxon>
        <taxon>Pseudomonas</taxon>
    </lineage>
</organism>
<proteinExistence type="predicted"/>
<sequence length="358" mass="40158">MLAKHGTLLCHYQYDPLDRLINCSPFAQASVQRFYLKDRLATEIQGAVQRSIMRHDDQLLGQQQCQSNAVETRLFVIDQQRSVLNLLDRVSSRPIAYTPYGYRPAENGLLNLLGFNGQRPDPITGHYLLGNGYRAFNPVLMRFNSPDSWSPFGEGGLNAYVYCVGDPVNKEDSTGHFPLRNIANAFTGFSEKYIMGPVAGFTRKPVTNAIKIKQDAYIFDDIYKHKPRLNILAHSGPPIDGNQPFIVLDGKAITPRQLHDFLESSLDFEKYSSIRMLCCCSADTENSFASAFSSLTNKPVKGFLGTVSAELTPTSRKSVAIGARDIEAKKIDIFKNRGIVGLFFKVYRPKKFDPIRQT</sequence>
<dbReference type="InterPro" id="IPR022385">
    <property type="entry name" value="Rhs_assc_core"/>
</dbReference>
<reference evidence="1 2" key="1">
    <citation type="submission" date="2019-09" db="EMBL/GenBank/DDBJ databases">
        <authorList>
            <person name="Chandra G."/>
            <person name="Truman W A."/>
        </authorList>
    </citation>
    <scope>NUCLEOTIDE SEQUENCE [LARGE SCALE GENOMIC DNA]</scope>
    <source>
        <strain evidence="1">PS645</strain>
    </source>
</reference>
<dbReference type="OrthoDB" id="7033486at2"/>
<name>A0A5E6QCR3_PSEFL</name>
<dbReference type="Proteomes" id="UP000325607">
    <property type="component" value="Unassembled WGS sequence"/>
</dbReference>
<gene>
    <name evidence="1" type="ORF">PS645_00821</name>
</gene>